<feature type="domain" description="HTH iclR-type" evidence="1">
    <location>
        <begin position="25"/>
        <end position="64"/>
    </location>
</feature>
<protein>
    <submittedName>
        <fullName evidence="2">Helix-turn-helix domain-containing protein</fullName>
    </submittedName>
</protein>
<dbReference type="InterPro" id="IPR005471">
    <property type="entry name" value="Tscrpt_reg_IclR_N"/>
</dbReference>
<dbReference type="CDD" id="cd00090">
    <property type="entry name" value="HTH_ARSR"/>
    <property type="match status" value="1"/>
</dbReference>
<dbReference type="Gene3D" id="1.10.10.10">
    <property type="entry name" value="Winged helix-like DNA-binding domain superfamily/Winged helix DNA-binding domain"/>
    <property type="match status" value="1"/>
</dbReference>
<dbReference type="EMBL" id="CP158357">
    <property type="protein sequence ID" value="XBX77840.1"/>
    <property type="molecule type" value="Genomic_DNA"/>
</dbReference>
<dbReference type="InterPro" id="IPR036388">
    <property type="entry name" value="WH-like_DNA-bd_sf"/>
</dbReference>
<dbReference type="InterPro" id="IPR011991">
    <property type="entry name" value="ArsR-like_HTH"/>
</dbReference>
<accession>A0AAU7VVJ4</accession>
<dbReference type="GO" id="GO:0006355">
    <property type="term" value="P:regulation of DNA-templated transcription"/>
    <property type="evidence" value="ECO:0007669"/>
    <property type="project" value="InterPro"/>
</dbReference>
<reference evidence="2" key="1">
    <citation type="submission" date="2024-06" db="EMBL/GenBank/DDBJ databases">
        <title>Draft genome sequence of Microbacterium sp. strain A8/3-1, isolated from Oxytropis tragacanthoides Fisch. ex DC. Root nodules in the Altai region of Russia.</title>
        <authorList>
            <person name="Sazanova A."/>
            <person name="Guro P."/>
            <person name="Kuznetsova I."/>
            <person name="Belimov A."/>
            <person name="Safronova V."/>
        </authorList>
    </citation>
    <scope>NUCLEOTIDE SEQUENCE</scope>
    <source>
        <strain evidence="2">A8/3-1</strain>
    </source>
</reference>
<dbReference type="InterPro" id="IPR036390">
    <property type="entry name" value="WH_DNA-bd_sf"/>
</dbReference>
<dbReference type="AlphaFoldDB" id="A0AAU7VVJ4"/>
<evidence type="ECO:0000313" key="2">
    <source>
        <dbReference type="EMBL" id="XBX77840.1"/>
    </source>
</evidence>
<dbReference type="GO" id="GO:0003677">
    <property type="term" value="F:DNA binding"/>
    <property type="evidence" value="ECO:0007669"/>
    <property type="project" value="InterPro"/>
</dbReference>
<proteinExistence type="predicted"/>
<dbReference type="SUPFAM" id="SSF46785">
    <property type="entry name" value="Winged helix' DNA-binding domain"/>
    <property type="match status" value="1"/>
</dbReference>
<sequence length="229" mass="24581">MRNGGPVCGPISTYSRVQLLHLLFEAGRGQNRAELTIGELCEATGLHANTVREHLQRLIEGGYVIPTIEHRTVRGRPRTLYRAATGAPGASSPVARDKAKAAARRGDLMRRMLPAAASDLSREATYQLDALVEHLEESGFEPVVDDVRLTVDLSPCPHAAGRPEARPMLCQVHLGLMQGVLNEAGGPLVADCVRAAEGPTDCTVQLIDRVQLTDRAQLIDTTGVAHGMA</sequence>
<evidence type="ECO:0000259" key="1">
    <source>
        <dbReference type="Pfam" id="PF09339"/>
    </source>
</evidence>
<dbReference type="Pfam" id="PF09339">
    <property type="entry name" value="HTH_IclR"/>
    <property type="match status" value="1"/>
</dbReference>
<gene>
    <name evidence="2" type="ORF">ABS642_18290</name>
</gene>
<organism evidence="2">
    <name type="scientific">Microbacterium sp. A8/3-1</name>
    <dbReference type="NCBI Taxonomy" id="3160749"/>
    <lineage>
        <taxon>Bacteria</taxon>
        <taxon>Bacillati</taxon>
        <taxon>Actinomycetota</taxon>
        <taxon>Actinomycetes</taxon>
        <taxon>Micrococcales</taxon>
        <taxon>Microbacteriaceae</taxon>
        <taxon>Microbacterium</taxon>
    </lineage>
</organism>
<dbReference type="RefSeq" id="WP_350351253.1">
    <property type="nucleotide sequence ID" value="NZ_CP158357.1"/>
</dbReference>
<name>A0AAU7VVJ4_9MICO</name>